<protein>
    <recommendedName>
        <fullName evidence="11">G-protein coupled receptors family 1 profile domain-containing protein</fullName>
    </recommendedName>
</protein>
<dbReference type="Proteomes" id="UP000749559">
    <property type="component" value="Unassembled WGS sequence"/>
</dbReference>
<feature type="region of interest" description="Disordered" evidence="9">
    <location>
        <begin position="404"/>
        <end position="431"/>
    </location>
</feature>
<feature type="compositionally biased region" description="Basic and acidic residues" evidence="9">
    <location>
        <begin position="342"/>
        <end position="357"/>
    </location>
</feature>
<dbReference type="OrthoDB" id="5872473at2759"/>
<evidence type="ECO:0000256" key="3">
    <source>
        <dbReference type="ARBA" id="ARBA00022692"/>
    </source>
</evidence>
<feature type="compositionally biased region" description="Low complexity" evidence="9">
    <location>
        <begin position="332"/>
        <end position="341"/>
    </location>
</feature>
<feature type="transmembrane region" description="Helical" evidence="10">
    <location>
        <begin position="12"/>
        <end position="33"/>
    </location>
</feature>
<evidence type="ECO:0000256" key="7">
    <source>
        <dbReference type="ARBA" id="ARBA00023170"/>
    </source>
</evidence>
<comment type="caution">
    <text evidence="12">The sequence shown here is derived from an EMBL/GenBank/DDBJ whole genome shotgun (WGS) entry which is preliminary data.</text>
</comment>
<feature type="region of interest" description="Disordered" evidence="9">
    <location>
        <begin position="449"/>
        <end position="505"/>
    </location>
</feature>
<organism evidence="12 13">
    <name type="scientific">Owenia fusiformis</name>
    <name type="common">Polychaete worm</name>
    <dbReference type="NCBI Taxonomy" id="6347"/>
    <lineage>
        <taxon>Eukaryota</taxon>
        <taxon>Metazoa</taxon>
        <taxon>Spiralia</taxon>
        <taxon>Lophotrochozoa</taxon>
        <taxon>Annelida</taxon>
        <taxon>Polychaeta</taxon>
        <taxon>Sedentaria</taxon>
        <taxon>Canalipalpata</taxon>
        <taxon>Sabellida</taxon>
        <taxon>Oweniida</taxon>
        <taxon>Oweniidae</taxon>
        <taxon>Owenia</taxon>
    </lineage>
</organism>
<keyword evidence="5" id="KW-0297">G-protein coupled receptor</keyword>
<proteinExistence type="predicted"/>
<evidence type="ECO:0000256" key="10">
    <source>
        <dbReference type="SAM" id="Phobius"/>
    </source>
</evidence>
<feature type="transmembrane region" description="Helical" evidence="10">
    <location>
        <begin position="90"/>
        <end position="111"/>
    </location>
</feature>
<comment type="subcellular location">
    <subcellularLocation>
        <location evidence="1">Cell membrane</location>
        <topology evidence="1">Multi-pass membrane protein</topology>
    </subcellularLocation>
</comment>
<feature type="compositionally biased region" description="Basic and acidic residues" evidence="9">
    <location>
        <begin position="309"/>
        <end position="331"/>
    </location>
</feature>
<gene>
    <name evidence="12" type="ORF">OFUS_LOCUS19513</name>
</gene>
<dbReference type="PANTHER" id="PTHR24230">
    <property type="entry name" value="G-PROTEIN COUPLED RECEPTOR"/>
    <property type="match status" value="1"/>
</dbReference>
<feature type="region of interest" description="Disordered" evidence="9">
    <location>
        <begin position="302"/>
        <end position="357"/>
    </location>
</feature>
<feature type="compositionally biased region" description="Basic and acidic residues" evidence="9">
    <location>
        <begin position="451"/>
        <end position="481"/>
    </location>
</feature>
<keyword evidence="3 10" id="KW-0812">Transmembrane</keyword>
<evidence type="ECO:0000256" key="8">
    <source>
        <dbReference type="ARBA" id="ARBA00023224"/>
    </source>
</evidence>
<dbReference type="GO" id="GO:0007218">
    <property type="term" value="P:neuropeptide signaling pathway"/>
    <property type="evidence" value="ECO:0007669"/>
    <property type="project" value="TreeGrafter"/>
</dbReference>
<dbReference type="InterPro" id="IPR017452">
    <property type="entry name" value="GPCR_Rhodpsn_7TM"/>
</dbReference>
<evidence type="ECO:0000256" key="6">
    <source>
        <dbReference type="ARBA" id="ARBA00023136"/>
    </source>
</evidence>
<dbReference type="GO" id="GO:0008528">
    <property type="term" value="F:G protein-coupled peptide receptor activity"/>
    <property type="evidence" value="ECO:0007669"/>
    <property type="project" value="TreeGrafter"/>
</dbReference>
<evidence type="ECO:0000256" key="9">
    <source>
        <dbReference type="SAM" id="MobiDB-lite"/>
    </source>
</evidence>
<reference evidence="12" key="1">
    <citation type="submission" date="2022-03" db="EMBL/GenBank/DDBJ databases">
        <authorList>
            <person name="Martin C."/>
        </authorList>
    </citation>
    <scope>NUCLEOTIDE SEQUENCE</scope>
</reference>
<dbReference type="SUPFAM" id="SSF81321">
    <property type="entry name" value="Family A G protein-coupled receptor-like"/>
    <property type="match status" value="1"/>
</dbReference>
<evidence type="ECO:0000256" key="5">
    <source>
        <dbReference type="ARBA" id="ARBA00023040"/>
    </source>
</evidence>
<keyword evidence="8" id="KW-0807">Transducer</keyword>
<feature type="transmembrane region" description="Helical" evidence="10">
    <location>
        <begin position="183"/>
        <end position="205"/>
    </location>
</feature>
<evidence type="ECO:0000256" key="4">
    <source>
        <dbReference type="ARBA" id="ARBA00022989"/>
    </source>
</evidence>
<accession>A0A8S4PNN2</accession>
<keyword evidence="13" id="KW-1185">Reference proteome</keyword>
<dbReference type="AlphaFoldDB" id="A0A8S4PNN2"/>
<feature type="domain" description="G-protein coupled receptors family 1 profile" evidence="11">
    <location>
        <begin position="1"/>
        <end position="233"/>
    </location>
</feature>
<evidence type="ECO:0000313" key="13">
    <source>
        <dbReference type="Proteomes" id="UP000749559"/>
    </source>
</evidence>
<evidence type="ECO:0000256" key="2">
    <source>
        <dbReference type="ARBA" id="ARBA00022475"/>
    </source>
</evidence>
<keyword evidence="4 10" id="KW-1133">Transmembrane helix</keyword>
<feature type="transmembrane region" description="Helical" evidence="10">
    <location>
        <begin position="48"/>
        <end position="69"/>
    </location>
</feature>
<name>A0A8S4PNN2_OWEFU</name>
<evidence type="ECO:0000313" key="12">
    <source>
        <dbReference type="EMBL" id="CAH1794896.1"/>
    </source>
</evidence>
<evidence type="ECO:0000256" key="1">
    <source>
        <dbReference type="ARBA" id="ARBA00004651"/>
    </source>
</evidence>
<dbReference type="CDD" id="cd00637">
    <property type="entry name" value="7tm_classA_rhodopsin-like"/>
    <property type="match status" value="1"/>
</dbReference>
<keyword evidence="6 10" id="KW-0472">Membrane</keyword>
<dbReference type="Gene3D" id="1.20.1070.10">
    <property type="entry name" value="Rhodopsin 7-helix transmembrane proteins"/>
    <property type="match status" value="1"/>
</dbReference>
<dbReference type="PROSITE" id="PS50262">
    <property type="entry name" value="G_PROTEIN_RECEP_F1_2"/>
    <property type="match status" value="1"/>
</dbReference>
<sequence>MDKNCRNKNSFIIVLAINDIIGCGFLLPIQIYFMTVEEMLPSILFCKIYTSFLFMFISANGMILILVVIDQTVYITKPRDTYKKWFRRRNCVIITFAVYATILGSSVSSFLKNQKIYQFILLYLDCVNLKTTSSSTNFFISVGVMSFITAAAYIRIIIFLRYSRKNVNSMNRLGINYTIHLRYFILVTFSILLQYGPSVVSYYVIGYDFNYWYLYPWTRVIQLSMGAVHPLIFVWKMPAYIIAFKAFMRCKSPRQLRKEMRKKQVLRFAVVELKEIQHGCRTDKMTPRNIKKIKLPIDIEQRTGNTSGNERELGENNDVERRNNSDLKKNNNEVNVGGKTTNMEKDAGKTDNMVKDVGKTNNVETDNVVKHSRQINDIVKDTRNTDNLVNDERKTNGLRKDAEKTNDMGIDEGNANYEVNDEGKTNDMVNDEGKTNDMVNDEGNANYEINDEGKTNDVVKDEGNANCKVNDEGKTNDKVNDEGNANYEINDEGKTNGVMKDEGNANYEVNDEGKTNDMANDEGNANYEVNDEGKTNDMVNDEGNANYEINDEGKTNDVVKDEGNANYEVNDEGKTNDMVSDEENANYEVNDEGKTKNDVVKDEENANYEVKDE</sequence>
<feature type="compositionally biased region" description="Basic and acidic residues" evidence="9">
    <location>
        <begin position="421"/>
        <end position="431"/>
    </location>
</feature>
<feature type="region of interest" description="Disordered" evidence="9">
    <location>
        <begin position="585"/>
        <end position="613"/>
    </location>
</feature>
<feature type="compositionally biased region" description="Basic and acidic residues" evidence="9">
    <location>
        <begin position="491"/>
        <end position="503"/>
    </location>
</feature>
<keyword evidence="7" id="KW-0675">Receptor</keyword>
<feature type="transmembrane region" description="Helical" evidence="10">
    <location>
        <begin position="138"/>
        <end position="162"/>
    </location>
</feature>
<feature type="compositionally biased region" description="Basic and acidic residues" evidence="9">
    <location>
        <begin position="591"/>
        <end position="613"/>
    </location>
</feature>
<dbReference type="GO" id="GO:0005886">
    <property type="term" value="C:plasma membrane"/>
    <property type="evidence" value="ECO:0007669"/>
    <property type="project" value="UniProtKB-SubCell"/>
</dbReference>
<evidence type="ECO:0000259" key="11">
    <source>
        <dbReference type="PROSITE" id="PS50262"/>
    </source>
</evidence>
<keyword evidence="2" id="KW-1003">Cell membrane</keyword>
<dbReference type="EMBL" id="CAIIXF020000009">
    <property type="protein sequence ID" value="CAH1794896.1"/>
    <property type="molecule type" value="Genomic_DNA"/>
</dbReference>
<feature type="transmembrane region" description="Helical" evidence="10">
    <location>
        <begin position="225"/>
        <end position="248"/>
    </location>
</feature>